<feature type="transmembrane region" description="Helical" evidence="10">
    <location>
        <begin position="58"/>
        <end position="80"/>
    </location>
</feature>
<sequence>MTSNLMLLAPLMIIIPLLSIIMVNHHLLSVLLNLEAAMLGMMLFMIYLMFGISSTDSINILLLLTMGACEASMGLALISIMSRSQGSDNLTSSTTFSC</sequence>
<dbReference type="AlphaFoldDB" id="A0A0K0YD55"/>
<evidence type="ECO:0000256" key="7">
    <source>
        <dbReference type="ARBA" id="ARBA00023027"/>
    </source>
</evidence>
<comment type="similarity">
    <text evidence="2">Belongs to the complex I subunit 4L family.</text>
</comment>
<keyword evidence="5" id="KW-1278">Translocase</keyword>
<gene>
    <name evidence="11" type="primary">NAD4L</name>
</gene>
<keyword evidence="8 10" id="KW-0472">Membrane</keyword>
<feature type="transmembrane region" description="Helical" evidence="10">
    <location>
        <begin position="30"/>
        <end position="52"/>
    </location>
</feature>
<organism evidence="11">
    <name type="scientific">Ramisyllis multicaudata</name>
    <name type="common">Polychaete worm</name>
    <dbReference type="NCBI Taxonomy" id="1166726"/>
    <lineage>
        <taxon>Eukaryota</taxon>
        <taxon>Metazoa</taxon>
        <taxon>Spiralia</taxon>
        <taxon>Lophotrochozoa</taxon>
        <taxon>Annelida</taxon>
        <taxon>Polychaeta</taxon>
        <taxon>Errantia</taxon>
        <taxon>Phyllodocida</taxon>
        <taxon>Syllidae</taxon>
        <taxon>Ramisyllis</taxon>
    </lineage>
</organism>
<dbReference type="Pfam" id="PF00420">
    <property type="entry name" value="Oxidored_q2"/>
    <property type="match status" value="1"/>
</dbReference>
<keyword evidence="4 10" id="KW-0812">Transmembrane</keyword>
<evidence type="ECO:0000256" key="9">
    <source>
        <dbReference type="ARBA" id="ARBA00031586"/>
    </source>
</evidence>
<reference evidence="11" key="1">
    <citation type="journal article" date="2015" name="Sci. Rep.">
        <title>The making of a branching annelid: an analysis of complete mitochondrial genome and ribosomal data of Ramisyllis multicaudata.</title>
        <authorList>
            <person name="Aguado M.T."/>
            <person name="Glasby C.J."/>
            <person name="Schroeder P.C."/>
            <person name="Weigert A."/>
            <person name="Bleidorn C."/>
        </authorList>
    </citation>
    <scope>NUCLEOTIDE SEQUENCE</scope>
</reference>
<proteinExistence type="inferred from homology"/>
<dbReference type="Gene3D" id="1.10.287.3510">
    <property type="match status" value="1"/>
</dbReference>
<keyword evidence="11" id="KW-0496">Mitochondrion</keyword>
<dbReference type="EMBL" id="KR534502">
    <property type="protein sequence ID" value="AKS48917.1"/>
    <property type="molecule type" value="Genomic_DNA"/>
</dbReference>
<evidence type="ECO:0000256" key="2">
    <source>
        <dbReference type="ARBA" id="ARBA00010519"/>
    </source>
</evidence>
<evidence type="ECO:0000256" key="8">
    <source>
        <dbReference type="ARBA" id="ARBA00023136"/>
    </source>
</evidence>
<evidence type="ECO:0000256" key="5">
    <source>
        <dbReference type="ARBA" id="ARBA00022967"/>
    </source>
</evidence>
<dbReference type="InterPro" id="IPR039428">
    <property type="entry name" value="NUOK/Mnh_C1-like"/>
</dbReference>
<accession>A0A0K0YD55</accession>
<evidence type="ECO:0000313" key="11">
    <source>
        <dbReference type="EMBL" id="AKS48917.1"/>
    </source>
</evidence>
<evidence type="ECO:0000256" key="10">
    <source>
        <dbReference type="SAM" id="Phobius"/>
    </source>
</evidence>
<comment type="subcellular location">
    <subcellularLocation>
        <location evidence="1">Membrane</location>
        <topology evidence="1">Multi-pass membrane protein</topology>
    </subcellularLocation>
</comment>
<evidence type="ECO:0000256" key="3">
    <source>
        <dbReference type="ARBA" id="ARBA00016612"/>
    </source>
</evidence>
<protein>
    <recommendedName>
        <fullName evidence="3">NADH-ubiquinone oxidoreductase chain 4L</fullName>
    </recommendedName>
    <alternativeName>
        <fullName evidence="9">NADH dehydrogenase subunit 4L</fullName>
    </alternativeName>
</protein>
<evidence type="ECO:0000256" key="4">
    <source>
        <dbReference type="ARBA" id="ARBA00022692"/>
    </source>
</evidence>
<keyword evidence="7" id="KW-0520">NAD</keyword>
<keyword evidence="6 10" id="KW-1133">Transmembrane helix</keyword>
<geneLocation type="mitochondrion" evidence="11"/>
<feature type="transmembrane region" description="Helical" evidence="10">
    <location>
        <begin position="6"/>
        <end position="23"/>
    </location>
</feature>
<evidence type="ECO:0000256" key="6">
    <source>
        <dbReference type="ARBA" id="ARBA00022989"/>
    </source>
</evidence>
<evidence type="ECO:0000256" key="1">
    <source>
        <dbReference type="ARBA" id="ARBA00004141"/>
    </source>
</evidence>
<name>A0A0K0YD55_RAMMU</name>
<dbReference type="GO" id="GO:0016020">
    <property type="term" value="C:membrane"/>
    <property type="evidence" value="ECO:0007669"/>
    <property type="project" value="UniProtKB-SubCell"/>
</dbReference>